<feature type="domain" description="Fe-S hydro-lyase tartrate dehydratase alpha-type catalytic" evidence="7">
    <location>
        <begin position="11"/>
        <end position="277"/>
    </location>
</feature>
<keyword evidence="9" id="KW-1185">Reference proteome</keyword>
<comment type="similarity">
    <text evidence="1">Belongs to the class-I fumarase family.</text>
</comment>
<keyword evidence="4" id="KW-0408">Iron</keyword>
<reference evidence="9" key="1">
    <citation type="journal article" date="2019" name="Int. J. Syst. Evol. Microbiol.">
        <title>The Global Catalogue of Microorganisms (GCM) 10K type strain sequencing project: providing services to taxonomists for standard genome sequencing and annotation.</title>
        <authorList>
            <consortium name="The Broad Institute Genomics Platform"/>
            <consortium name="The Broad Institute Genome Sequencing Center for Infectious Disease"/>
            <person name="Wu L."/>
            <person name="Ma J."/>
        </authorList>
    </citation>
    <scope>NUCLEOTIDE SEQUENCE [LARGE SCALE GENOMIC DNA]</scope>
    <source>
        <strain evidence="9">CGMCC 4.7357</strain>
    </source>
</reference>
<dbReference type="Pfam" id="PF05681">
    <property type="entry name" value="Fumerase"/>
    <property type="match status" value="1"/>
</dbReference>
<dbReference type="InterPro" id="IPR004646">
    <property type="entry name" value="Fe-S_hydro-lyase_TtdA-typ_cat"/>
</dbReference>
<dbReference type="EMBL" id="JBHSGO010000208">
    <property type="protein sequence ID" value="MFC4666596.1"/>
    <property type="molecule type" value="Genomic_DNA"/>
</dbReference>
<dbReference type="EC" id="4.2.1.2" evidence="8"/>
<keyword evidence="6 8" id="KW-0456">Lyase</keyword>
<evidence type="ECO:0000256" key="5">
    <source>
        <dbReference type="ARBA" id="ARBA00023014"/>
    </source>
</evidence>
<evidence type="ECO:0000313" key="8">
    <source>
        <dbReference type="EMBL" id="MFC4666596.1"/>
    </source>
</evidence>
<dbReference type="RefSeq" id="WP_380079815.1">
    <property type="nucleotide sequence ID" value="NZ_JBHSGO010000208.1"/>
</dbReference>
<dbReference type="Proteomes" id="UP001596020">
    <property type="component" value="Unassembled WGS sequence"/>
</dbReference>
<proteinExistence type="inferred from homology"/>
<evidence type="ECO:0000256" key="3">
    <source>
        <dbReference type="ARBA" id="ARBA00022723"/>
    </source>
</evidence>
<dbReference type="GO" id="GO:0004333">
    <property type="term" value="F:fumarate hydratase activity"/>
    <property type="evidence" value="ECO:0007669"/>
    <property type="project" value="UniProtKB-EC"/>
</dbReference>
<accession>A0ABV9K9E0</accession>
<evidence type="ECO:0000259" key="7">
    <source>
        <dbReference type="Pfam" id="PF05681"/>
    </source>
</evidence>
<organism evidence="8 9">
    <name type="scientific">Falsiporphyromonas endometrii</name>
    <dbReference type="NCBI Taxonomy" id="1387297"/>
    <lineage>
        <taxon>Bacteria</taxon>
        <taxon>Pseudomonadati</taxon>
        <taxon>Bacteroidota</taxon>
        <taxon>Bacteroidia</taxon>
        <taxon>Bacteroidales</taxon>
        <taxon>Porphyromonadaceae</taxon>
        <taxon>Falsiporphyromonas</taxon>
    </lineage>
</organism>
<sequence>MREIKASEITNLIERLCIEANCLISKDIEQCFVRSQKTEKSPLGREIIGTLLKNAEIARSTMAPICQDTGMTVVFVKIGQEVHVTDGFIEDAINEGVRRGYEKGYLRKSVVKDALQRDNTGDNTPAVIHYEFVPGDEFHITVSPKGFGSENKSGLQMLTPAQGIPGIKKVVLDTVSHAGANPCPPIIVGVGIGGTMERAALMAKKALLRPVGTPSQREDVAKLEQELLDEINKLGIGPAGFGGTTTAMAVNIITGPTHIAGLPVAVNIGCHVTRHAEGSL</sequence>
<gene>
    <name evidence="8" type="ORF">ACFO3G_08320</name>
</gene>
<evidence type="ECO:0000313" key="9">
    <source>
        <dbReference type="Proteomes" id="UP001596020"/>
    </source>
</evidence>
<keyword evidence="5" id="KW-0411">Iron-sulfur</keyword>
<dbReference type="NCBIfam" id="NF004885">
    <property type="entry name" value="PRK06246.1"/>
    <property type="match status" value="1"/>
</dbReference>
<dbReference type="PANTHER" id="PTHR30389">
    <property type="entry name" value="FUMARATE HYDRATASE-RELATED"/>
    <property type="match status" value="1"/>
</dbReference>
<evidence type="ECO:0000256" key="1">
    <source>
        <dbReference type="ARBA" id="ARBA00008876"/>
    </source>
</evidence>
<keyword evidence="3" id="KW-0479">Metal-binding</keyword>
<comment type="caution">
    <text evidence="8">The sequence shown here is derived from an EMBL/GenBank/DDBJ whole genome shotgun (WGS) entry which is preliminary data.</text>
</comment>
<evidence type="ECO:0000256" key="4">
    <source>
        <dbReference type="ARBA" id="ARBA00023004"/>
    </source>
</evidence>
<dbReference type="PANTHER" id="PTHR30389:SF17">
    <property type="entry name" value="L(+)-TARTRATE DEHYDRATASE SUBUNIT ALPHA-RELATED"/>
    <property type="match status" value="1"/>
</dbReference>
<name>A0ABV9K9E0_9PORP</name>
<protein>
    <submittedName>
        <fullName evidence="8">Fumarate hydratase</fullName>
        <ecNumber evidence="8">4.2.1.2</ecNumber>
    </submittedName>
</protein>
<dbReference type="NCBIfam" id="TIGR00722">
    <property type="entry name" value="ttdA_fumA_fumB"/>
    <property type="match status" value="1"/>
</dbReference>
<keyword evidence="2" id="KW-0004">4Fe-4S</keyword>
<evidence type="ECO:0000256" key="6">
    <source>
        <dbReference type="ARBA" id="ARBA00023239"/>
    </source>
</evidence>
<dbReference type="InterPro" id="IPR051208">
    <property type="entry name" value="Class-I_Fumarase/Tartrate_DH"/>
</dbReference>
<evidence type="ECO:0000256" key="2">
    <source>
        <dbReference type="ARBA" id="ARBA00022485"/>
    </source>
</evidence>